<dbReference type="EMBL" id="JANBUJ010004142">
    <property type="protein sequence ID" value="KAJ2758340.1"/>
    <property type="molecule type" value="Genomic_DNA"/>
</dbReference>
<dbReference type="EC" id="2.7.11.1" evidence="1"/>
<protein>
    <submittedName>
        <fullName evidence="1">Bifunctional endoribonuclease/protein kinase ire1</fullName>
        <ecNumber evidence="1">2.7.11.1</ecNumber>
    </submittedName>
</protein>
<evidence type="ECO:0000313" key="1">
    <source>
        <dbReference type="EMBL" id="KAJ2758340.1"/>
    </source>
</evidence>
<evidence type="ECO:0000313" key="2">
    <source>
        <dbReference type="Proteomes" id="UP001140234"/>
    </source>
</evidence>
<gene>
    <name evidence="1" type="primary">IRE1_3</name>
    <name evidence="1" type="ORF">IWQ57_006858</name>
</gene>
<keyword evidence="2" id="KW-1185">Reference proteome</keyword>
<dbReference type="Proteomes" id="UP001140234">
    <property type="component" value="Unassembled WGS sequence"/>
</dbReference>
<organism evidence="1 2">
    <name type="scientific">Coemansia nantahalensis</name>
    <dbReference type="NCBI Taxonomy" id="2789366"/>
    <lineage>
        <taxon>Eukaryota</taxon>
        <taxon>Fungi</taxon>
        <taxon>Fungi incertae sedis</taxon>
        <taxon>Zoopagomycota</taxon>
        <taxon>Kickxellomycotina</taxon>
        <taxon>Kickxellomycetes</taxon>
        <taxon>Kickxellales</taxon>
        <taxon>Kickxellaceae</taxon>
        <taxon>Coemansia</taxon>
    </lineage>
</organism>
<name>A0ACC1JIL2_9FUNG</name>
<keyword evidence="1" id="KW-0418">Kinase</keyword>
<reference evidence="1" key="1">
    <citation type="submission" date="2022-07" db="EMBL/GenBank/DDBJ databases">
        <title>Phylogenomic reconstructions and comparative analyses of Kickxellomycotina fungi.</title>
        <authorList>
            <person name="Reynolds N.K."/>
            <person name="Stajich J.E."/>
            <person name="Barry K."/>
            <person name="Grigoriev I.V."/>
            <person name="Crous P."/>
            <person name="Smith M.E."/>
        </authorList>
    </citation>
    <scope>NUCLEOTIDE SEQUENCE</scope>
    <source>
        <strain evidence="1">CBS 109366</strain>
    </source>
</reference>
<proteinExistence type="predicted"/>
<accession>A0ACC1JIL2</accession>
<comment type="caution">
    <text evidence="1">The sequence shown here is derived from an EMBL/GenBank/DDBJ whole genome shotgun (WGS) entry which is preliminary data.</text>
</comment>
<keyword evidence="1" id="KW-0808">Transferase</keyword>
<sequence length="302" mass="33612">MTRAVDIFSMGCVFYYVLMDGEHPFGDRLSREQRILAGTPDLRALEASDNPSAIDAVDLVAHMVARAARDRPSTSSVLVHPYFWDATQRLSFLQDVSDCLEAEARLIKAARDDLPELPKKARPPKKGADKAAAGPAASSELADDEIGRLPAGQAAAVRRALALLDAFEEDSALVMGGAPPAADGFQVVGMAPLAESAAPAKPRRTAWDRRLDPHLRRDLGKFRKYDGTRLRDLLRIVRNKKNHYQDMPPPLREALGDIPDGYLRYFEARFPYLLLHCYYFVLEDDSLRTATVFKPYFRAPAM</sequence>